<accession>A0AAW1K1Z0</accession>
<dbReference type="AlphaFoldDB" id="A0AAW1K1Z0"/>
<reference evidence="1 2" key="1">
    <citation type="journal article" date="2024" name="BMC Genomics">
        <title>De novo assembly and annotation of Popillia japonica's genome with initial clues to its potential as an invasive pest.</title>
        <authorList>
            <person name="Cucini C."/>
            <person name="Boschi S."/>
            <person name="Funari R."/>
            <person name="Cardaioli E."/>
            <person name="Iannotti N."/>
            <person name="Marturano G."/>
            <person name="Paoli F."/>
            <person name="Bruttini M."/>
            <person name="Carapelli A."/>
            <person name="Frati F."/>
            <person name="Nardi F."/>
        </authorList>
    </citation>
    <scope>NUCLEOTIDE SEQUENCE [LARGE SCALE GENOMIC DNA]</scope>
    <source>
        <strain evidence="1">DMR45628</strain>
    </source>
</reference>
<evidence type="ECO:0000313" key="1">
    <source>
        <dbReference type="EMBL" id="KAK9712310.1"/>
    </source>
</evidence>
<evidence type="ECO:0000313" key="2">
    <source>
        <dbReference type="Proteomes" id="UP001458880"/>
    </source>
</evidence>
<protein>
    <submittedName>
        <fullName evidence="1">Uncharacterized protein</fullName>
    </submittedName>
</protein>
<gene>
    <name evidence="1" type="ORF">QE152_g24960</name>
</gene>
<organism evidence="1 2">
    <name type="scientific">Popillia japonica</name>
    <name type="common">Japanese beetle</name>
    <dbReference type="NCBI Taxonomy" id="7064"/>
    <lineage>
        <taxon>Eukaryota</taxon>
        <taxon>Metazoa</taxon>
        <taxon>Ecdysozoa</taxon>
        <taxon>Arthropoda</taxon>
        <taxon>Hexapoda</taxon>
        <taxon>Insecta</taxon>
        <taxon>Pterygota</taxon>
        <taxon>Neoptera</taxon>
        <taxon>Endopterygota</taxon>
        <taxon>Coleoptera</taxon>
        <taxon>Polyphaga</taxon>
        <taxon>Scarabaeiformia</taxon>
        <taxon>Scarabaeidae</taxon>
        <taxon>Rutelinae</taxon>
        <taxon>Popillia</taxon>
    </lineage>
</organism>
<comment type="caution">
    <text evidence="1">The sequence shown here is derived from an EMBL/GenBank/DDBJ whole genome shotgun (WGS) entry which is preliminary data.</text>
</comment>
<dbReference type="EMBL" id="JASPKY010000265">
    <property type="protein sequence ID" value="KAK9712310.1"/>
    <property type="molecule type" value="Genomic_DNA"/>
</dbReference>
<keyword evidence="2" id="KW-1185">Reference proteome</keyword>
<proteinExistence type="predicted"/>
<name>A0AAW1K1Z0_POPJA</name>
<dbReference type="Proteomes" id="UP001458880">
    <property type="component" value="Unassembled WGS sequence"/>
</dbReference>
<sequence length="127" mass="14599">MSRKRIQQLRDPELEYDAANKKYIMEIMNKLSKDISSLENKLIAQLDRKIIDAGQHVDSLYAQTTQMVEGALNISITKNETKQKKKKSTGHLKYPKVTHSTYIDGPPPIKKDCTYCNFIIKNSDLLK</sequence>